<dbReference type="Gene3D" id="1.25.40.10">
    <property type="entry name" value="Tetratricopeptide repeat domain"/>
    <property type="match status" value="1"/>
</dbReference>
<sequence length="436" mass="48858">MCSKVDSAGRILKQTPPLAIPDPSVAAPDWKPGSNAIVHYSAWTYITEEEDTMRKQLVAQAQGEGHCFGSHHHDSSQEECASSGMGHSDHKQVYPYRHKVGDSRRFGEPLEVRIGRKFVFQGLEQCLRTLRVKERSMFVLFQGSTEGYVQIEANLRQEYQHKSPKHCSMNCPSSSEGQENPVSAHRCSATLTPSDYAANWDLLSVYSQPLELELELIDFQAPGTFDKGDWELSVEDRWNMMQKKKEEGNSLCSKGLWSDAKSYYEEALQFLNQVSQSSTINVVSLETQAVSKNNEAQSTSSRQPEDFVGDNGSVVRSPLSTQLSALHSNLALVHMKMNPPNHSLVVHHANKCLEQNSNSIKGLCRRAAGYRGLGEWDQARKDLQRAIELELSVSTDKDSKLCGGSAKVLLTELHLVDIEERRTRNLQKKMFGGIFK</sequence>
<evidence type="ECO:0000256" key="4">
    <source>
        <dbReference type="ARBA" id="ARBA00023235"/>
    </source>
</evidence>
<feature type="region of interest" description="Disordered" evidence="5">
    <location>
        <begin position="292"/>
        <end position="313"/>
    </location>
</feature>
<dbReference type="SUPFAM" id="SSF48452">
    <property type="entry name" value="TPR-like"/>
    <property type="match status" value="1"/>
</dbReference>
<dbReference type="SMART" id="SM00028">
    <property type="entry name" value="TPR"/>
    <property type="match status" value="3"/>
</dbReference>
<dbReference type="InterPro" id="IPR046357">
    <property type="entry name" value="PPIase_dom_sf"/>
</dbReference>
<feature type="compositionally biased region" description="Polar residues" evidence="5">
    <location>
        <begin position="292"/>
        <end position="302"/>
    </location>
</feature>
<dbReference type="EC" id="5.2.1.8" evidence="2"/>
<reference evidence="6 7" key="1">
    <citation type="journal article" date="2015" name="Genome Biol. Evol.">
        <title>Phylogenomic analyses indicate that early fungi evolved digesting cell walls of algal ancestors of land plants.</title>
        <authorList>
            <person name="Chang Y."/>
            <person name="Wang S."/>
            <person name="Sekimoto S."/>
            <person name="Aerts A.L."/>
            <person name="Choi C."/>
            <person name="Clum A."/>
            <person name="LaButti K.M."/>
            <person name="Lindquist E.A."/>
            <person name="Yee Ngan C."/>
            <person name="Ohm R.A."/>
            <person name="Salamov A.A."/>
            <person name="Grigoriev I.V."/>
            <person name="Spatafora J.W."/>
            <person name="Berbee M.L."/>
        </authorList>
    </citation>
    <scope>NUCLEOTIDE SEQUENCE [LARGE SCALE GENOMIC DNA]</scope>
    <source>
        <strain evidence="6 7">JEL478</strain>
    </source>
</reference>
<organism evidence="6 7">
    <name type="scientific">Gonapodya prolifera (strain JEL478)</name>
    <name type="common">Monoblepharis prolifera</name>
    <dbReference type="NCBI Taxonomy" id="1344416"/>
    <lineage>
        <taxon>Eukaryota</taxon>
        <taxon>Fungi</taxon>
        <taxon>Fungi incertae sedis</taxon>
        <taxon>Chytridiomycota</taxon>
        <taxon>Chytridiomycota incertae sedis</taxon>
        <taxon>Monoblepharidomycetes</taxon>
        <taxon>Monoblepharidales</taxon>
        <taxon>Gonapodyaceae</taxon>
        <taxon>Gonapodya</taxon>
    </lineage>
</organism>
<dbReference type="PANTHER" id="PTHR46512">
    <property type="entry name" value="PEPTIDYLPROLYL ISOMERASE"/>
    <property type="match status" value="1"/>
</dbReference>
<proteinExistence type="predicted"/>
<dbReference type="STRING" id="1344416.A0A139AY44"/>
<dbReference type="EMBL" id="KQ965732">
    <property type="protein sequence ID" value="KXS21671.1"/>
    <property type="molecule type" value="Genomic_DNA"/>
</dbReference>
<dbReference type="InterPro" id="IPR050754">
    <property type="entry name" value="FKBP4/5/8-like"/>
</dbReference>
<dbReference type="InterPro" id="IPR011990">
    <property type="entry name" value="TPR-like_helical_dom_sf"/>
</dbReference>
<evidence type="ECO:0000256" key="1">
    <source>
        <dbReference type="ARBA" id="ARBA00000971"/>
    </source>
</evidence>
<dbReference type="PANTHER" id="PTHR46512:SF9">
    <property type="entry name" value="PEPTIDYLPROLYL ISOMERASE"/>
    <property type="match status" value="1"/>
</dbReference>
<protein>
    <recommendedName>
        <fullName evidence="2">peptidylprolyl isomerase</fullName>
        <ecNumber evidence="2">5.2.1.8</ecNumber>
    </recommendedName>
</protein>
<dbReference type="OMA" id="SHCCGMM"/>
<name>A0A139AY44_GONPJ</name>
<accession>A0A139AY44</accession>
<evidence type="ECO:0000313" key="6">
    <source>
        <dbReference type="EMBL" id="KXS21671.1"/>
    </source>
</evidence>
<evidence type="ECO:0000313" key="7">
    <source>
        <dbReference type="Proteomes" id="UP000070544"/>
    </source>
</evidence>
<evidence type="ECO:0000256" key="5">
    <source>
        <dbReference type="SAM" id="MobiDB-lite"/>
    </source>
</evidence>
<dbReference type="AlphaFoldDB" id="A0A139AY44"/>
<keyword evidence="7" id="KW-1185">Reference proteome</keyword>
<evidence type="ECO:0000256" key="3">
    <source>
        <dbReference type="ARBA" id="ARBA00023110"/>
    </source>
</evidence>
<keyword evidence="3" id="KW-0697">Rotamase</keyword>
<dbReference type="GO" id="GO:0003755">
    <property type="term" value="F:peptidyl-prolyl cis-trans isomerase activity"/>
    <property type="evidence" value="ECO:0007669"/>
    <property type="project" value="UniProtKB-EC"/>
</dbReference>
<keyword evidence="4" id="KW-0413">Isomerase</keyword>
<dbReference type="Gene3D" id="3.10.50.40">
    <property type="match status" value="1"/>
</dbReference>
<dbReference type="Proteomes" id="UP000070544">
    <property type="component" value="Unassembled WGS sequence"/>
</dbReference>
<gene>
    <name evidence="6" type="ORF">M427DRAFT_142105</name>
</gene>
<dbReference type="InterPro" id="IPR019734">
    <property type="entry name" value="TPR_rpt"/>
</dbReference>
<evidence type="ECO:0000256" key="2">
    <source>
        <dbReference type="ARBA" id="ARBA00013194"/>
    </source>
</evidence>
<comment type="catalytic activity">
    <reaction evidence="1">
        <text>[protein]-peptidylproline (omega=180) = [protein]-peptidylproline (omega=0)</text>
        <dbReference type="Rhea" id="RHEA:16237"/>
        <dbReference type="Rhea" id="RHEA-COMP:10747"/>
        <dbReference type="Rhea" id="RHEA-COMP:10748"/>
        <dbReference type="ChEBI" id="CHEBI:83833"/>
        <dbReference type="ChEBI" id="CHEBI:83834"/>
        <dbReference type="EC" id="5.2.1.8"/>
    </reaction>
</comment>
<dbReference type="OrthoDB" id="433738at2759"/>